<evidence type="ECO:0000256" key="4">
    <source>
        <dbReference type="ARBA" id="ARBA00024208"/>
    </source>
</evidence>
<dbReference type="GO" id="GO:0005652">
    <property type="term" value="C:nuclear lamina"/>
    <property type="evidence" value="ECO:0007669"/>
    <property type="project" value="UniProtKB-SubCell"/>
</dbReference>
<reference evidence="7" key="1">
    <citation type="submission" date="2013-04" db="EMBL/GenBank/DDBJ databases">
        <title>Daucus carota NMCP3 mRNA for nuclear matrix constituent protein 3, complete cds.</title>
        <authorList>
            <person name="Masuda K."/>
        </authorList>
    </citation>
    <scope>NUCLEOTIDE SEQUENCE</scope>
    <source>
        <tissue evidence="7">Somatic embryo</tissue>
    </source>
</reference>
<feature type="coiled-coil region" evidence="5">
    <location>
        <begin position="640"/>
        <end position="749"/>
    </location>
</feature>
<dbReference type="AlphaFoldDB" id="N0DLR1"/>
<organism evidence="7">
    <name type="scientific">Daucus carota</name>
    <name type="common">Wild carrot</name>
    <dbReference type="NCBI Taxonomy" id="4039"/>
    <lineage>
        <taxon>Eukaryota</taxon>
        <taxon>Viridiplantae</taxon>
        <taxon>Streptophyta</taxon>
        <taxon>Embryophyta</taxon>
        <taxon>Tracheophyta</taxon>
        <taxon>Spermatophyta</taxon>
        <taxon>Magnoliopsida</taxon>
        <taxon>eudicotyledons</taxon>
        <taxon>Gunneridae</taxon>
        <taxon>Pentapetalae</taxon>
        <taxon>asterids</taxon>
        <taxon>campanulids</taxon>
        <taxon>Apiales</taxon>
        <taxon>Apiaceae</taxon>
        <taxon>Apioideae</taxon>
        <taxon>Scandiceae</taxon>
        <taxon>Daucinae</taxon>
        <taxon>Daucus</taxon>
        <taxon>Daucus sect. Daucus</taxon>
    </lineage>
</organism>
<evidence type="ECO:0000256" key="2">
    <source>
        <dbReference type="ARBA" id="ARBA00023242"/>
    </source>
</evidence>
<evidence type="ECO:0000256" key="3">
    <source>
        <dbReference type="ARBA" id="ARBA00024186"/>
    </source>
</evidence>
<evidence type="ECO:0000256" key="1">
    <source>
        <dbReference type="ARBA" id="ARBA00023054"/>
    </source>
</evidence>
<dbReference type="EMBL" id="AB812877">
    <property type="protein sequence ID" value="BAN14787.1"/>
    <property type="molecule type" value="mRNA"/>
</dbReference>
<feature type="coiled-coil region" evidence="5">
    <location>
        <begin position="417"/>
        <end position="563"/>
    </location>
</feature>
<dbReference type="GO" id="GO:0006997">
    <property type="term" value="P:nucleus organization"/>
    <property type="evidence" value="ECO:0007669"/>
    <property type="project" value="InterPro"/>
</dbReference>
<name>N0DLR1_DAUCA</name>
<dbReference type="PANTHER" id="PTHR31908:SF9">
    <property type="entry name" value="PROTEIN CROWDED NUCLEI 3"/>
    <property type="match status" value="1"/>
</dbReference>
<keyword evidence="2" id="KW-0539">Nucleus</keyword>
<proteinExistence type="evidence at transcript level"/>
<dbReference type="PANTHER" id="PTHR31908">
    <property type="entry name" value="PROTEIN CROWDED NUCLEI 4"/>
    <property type="match status" value="1"/>
</dbReference>
<sequence>MFTPQKSNTNRSNLIPTTTMSHTNPRSTNKAKSVVFVNDPAPPRALLGGDYVAVERGEEEDWRRFREAGLLDEAAMERRDRDAVVEKVAKLERELFDYQYNMGLLLMEKTEWTLKYEEMRRAQVELKEVLEQEQTTHLILLSESEKREENLRKALDMEKKCITDLEKALRDSGADNAQTKQSSEAKMVKANALLSGFKEKSMDVETKLHVADAKLEEVYKTSLELERKLQEVETRDSLLQRERMSFIAEREAHEATFSIQKKDLQEWEKKLQEAEERLCEIRRTTSGREVKVNEMEMALNLKKQELNKAQKENDLSTSVLKKEADDINHRLANLTAQEHKAETLRNELEMRDKELLALAEKLTARESVEIQTLLDEQQAVLDAKMQEFEVDMDGKRKSLDEEMRSKLDAVQYKKDEITHIEEKLNRLELSLENKSERIKEKEKDLESKLRTLKDKESLLKSDEKRLDLEKKHMLADKDTLQTLKDEIEKTRADISQQQSKIQEEIVKLKISEDERAEYIRLRSELKEEIEKCRFEKELLLKAHKNLKEDRKSFEEKWEALDERSNALSREIKLIGEEKEKFEKFRLSMEEKIKNDRLATEDYIRRELETLETEKETFATITRQEQSLISEKAELEYSQMLHEFELRRKDLEVDIQKKRDELESHMSEREREFEEEREKEHNNISRLKEVAQKDMEELRSEKRRIEKDRQEIALKKKELKEHQLEMHKDIDELEVLNKKVKIQREQFIKERDRFLLFVDTLKSCNYCGGCTREYELSDLQLLEKEIDNSPIVELGPGVSYESQDRINLRSSNSGGHISWLQKCTSKIFKYSPGKAAQDSEFQSDMLATVEEDERPSDGHLETRGLNIANDGPEPSFGIANESCEIHLLASNDNKRDADQRHEICTDELSNIDSKAPVAPEDSQQSELSSGRRRPGKKTRSGSVAVGTTKRKRQAQPSGVMKSAVTADHSEEHSESVSEVGRRKRQQSVTSSVQTPGEKRYNLRRNKIVGTSGSALASVDVLKVESEVDVNKTETVQDYALASSQVIASEKDNPTGPLENMTCRSLEIYDLSTEGDVELKTSKSRDKSIDPAIMGNIEFNEEVNSTIPECSIENGRGSTLHEDRDNEVEVEVLNEDEDLDIDSEGDVSIHKKLWTFLTT</sequence>
<keyword evidence="1 5" id="KW-0175">Coiled coil</keyword>
<feature type="coiled-coil region" evidence="5">
    <location>
        <begin position="215"/>
        <end position="365"/>
    </location>
</feature>
<dbReference type="InterPro" id="IPR040418">
    <property type="entry name" value="CRWN"/>
</dbReference>
<evidence type="ECO:0000256" key="5">
    <source>
        <dbReference type="SAM" id="Coils"/>
    </source>
</evidence>
<accession>N0DLR1</accession>
<comment type="subcellular location">
    <subcellularLocation>
        <location evidence="3">Nucleus lamina</location>
    </subcellularLocation>
</comment>
<evidence type="ECO:0000256" key="6">
    <source>
        <dbReference type="SAM" id="MobiDB-lite"/>
    </source>
</evidence>
<feature type="compositionally biased region" description="Basic residues" evidence="6">
    <location>
        <begin position="929"/>
        <end position="938"/>
    </location>
</feature>
<protein>
    <submittedName>
        <fullName evidence="7">Nuclear matrix protein 3</fullName>
    </submittedName>
</protein>
<feature type="region of interest" description="Disordered" evidence="6">
    <location>
        <begin position="906"/>
        <end position="1001"/>
    </location>
</feature>
<evidence type="ECO:0000313" key="7">
    <source>
        <dbReference type="EMBL" id="BAN14787.1"/>
    </source>
</evidence>
<comment type="similarity">
    <text evidence="4">Belongs to the CRWN family.</text>
</comment>
<feature type="coiled-coil region" evidence="5">
    <location>
        <begin position="74"/>
        <end position="136"/>
    </location>
</feature>
<feature type="region of interest" description="Disordered" evidence="6">
    <location>
        <begin position="849"/>
        <end position="872"/>
    </location>
</feature>
<gene>
    <name evidence="7" type="primary">NMCP3</name>
</gene>
<feature type="region of interest" description="Disordered" evidence="6">
    <location>
        <begin position="1"/>
        <end position="28"/>
    </location>
</feature>